<keyword evidence="6" id="KW-0964">Secreted</keyword>
<dbReference type="GO" id="GO:0005615">
    <property type="term" value="C:extracellular space"/>
    <property type="evidence" value="ECO:0007669"/>
    <property type="project" value="InterPro"/>
</dbReference>
<dbReference type="InterPro" id="IPR006331">
    <property type="entry name" value="ADGF"/>
</dbReference>
<dbReference type="NCBIfam" id="TIGR01431">
    <property type="entry name" value="adm_rel"/>
    <property type="match status" value="1"/>
</dbReference>
<evidence type="ECO:0000256" key="8">
    <source>
        <dbReference type="ARBA" id="ARBA00022729"/>
    </source>
</evidence>
<evidence type="ECO:0000313" key="12">
    <source>
        <dbReference type="EMBL" id="ROT65594.1"/>
    </source>
</evidence>
<keyword evidence="7" id="KW-0479">Metal-binding</keyword>
<dbReference type="PANTHER" id="PTHR11409:SF39">
    <property type="entry name" value="ADENOSINE DEAMINASE 2"/>
    <property type="match status" value="1"/>
</dbReference>
<sequence>MFWSLPEAYPDANAAWQAFEDALDAQRGIVLYRPAYESYLYQVLQEFMEDNVLYLEFRGTLTPMYELDGTQLSREETVSVYRDTVQRFVADHPGSFYGARFIFAPPRHVELEKMWDDVTAARQLKEQFPDFVAGFDLVGQEDKGFPLKDLIEPLLWLSEGEVFVPVFYHAGETAWMGMPTDENLIDALLLNTTRIGHGYAITKHPRAKALARDTDTPIEVCPVSNQVLKLVNDLRNHPAAGLVAEGFPMVVSPDDPASWGAKGLSYDFYEAFMALGGAKADLRFLKQLAINSMQYSSLEFTAKTQLIAMWLEKWNLFISEFQ</sequence>
<dbReference type="Proteomes" id="UP000283509">
    <property type="component" value="Unassembled WGS sequence"/>
</dbReference>
<dbReference type="PANTHER" id="PTHR11409">
    <property type="entry name" value="ADENOSINE DEAMINASE"/>
    <property type="match status" value="1"/>
</dbReference>
<evidence type="ECO:0000259" key="11">
    <source>
        <dbReference type="Pfam" id="PF00962"/>
    </source>
</evidence>
<comment type="cofactor">
    <cofactor evidence="1">
        <name>Zn(2+)</name>
        <dbReference type="ChEBI" id="CHEBI:29105"/>
    </cofactor>
</comment>
<dbReference type="InterPro" id="IPR032466">
    <property type="entry name" value="Metal_Hydrolase"/>
</dbReference>
<gene>
    <name evidence="12" type="ORF">C7M84_016424</name>
</gene>
<evidence type="ECO:0000256" key="2">
    <source>
        <dbReference type="ARBA" id="ARBA00004613"/>
    </source>
</evidence>
<evidence type="ECO:0000256" key="7">
    <source>
        <dbReference type="ARBA" id="ARBA00022723"/>
    </source>
</evidence>
<keyword evidence="13" id="KW-1185">Reference proteome</keyword>
<organism evidence="12 13">
    <name type="scientific">Penaeus vannamei</name>
    <name type="common">Whiteleg shrimp</name>
    <name type="synonym">Litopenaeus vannamei</name>
    <dbReference type="NCBI Taxonomy" id="6689"/>
    <lineage>
        <taxon>Eukaryota</taxon>
        <taxon>Metazoa</taxon>
        <taxon>Ecdysozoa</taxon>
        <taxon>Arthropoda</taxon>
        <taxon>Crustacea</taxon>
        <taxon>Multicrustacea</taxon>
        <taxon>Malacostraca</taxon>
        <taxon>Eumalacostraca</taxon>
        <taxon>Eucarida</taxon>
        <taxon>Decapoda</taxon>
        <taxon>Dendrobranchiata</taxon>
        <taxon>Penaeoidea</taxon>
        <taxon>Penaeidae</taxon>
        <taxon>Penaeus</taxon>
    </lineage>
</organism>
<feature type="domain" description="Adenosine deaminase" evidence="11">
    <location>
        <begin position="13"/>
        <end position="307"/>
    </location>
</feature>
<dbReference type="Gene3D" id="3.20.20.140">
    <property type="entry name" value="Metal-dependent hydrolases"/>
    <property type="match status" value="1"/>
</dbReference>
<dbReference type="SUPFAM" id="SSF51556">
    <property type="entry name" value="Metallo-dependent hydrolases"/>
    <property type="match status" value="1"/>
</dbReference>
<reference evidence="12 13" key="1">
    <citation type="submission" date="2018-04" db="EMBL/GenBank/DDBJ databases">
        <authorList>
            <person name="Zhang X."/>
            <person name="Yuan J."/>
            <person name="Li F."/>
            <person name="Xiang J."/>
        </authorList>
    </citation>
    <scope>NUCLEOTIDE SEQUENCE [LARGE SCALE GENOMIC DNA]</scope>
    <source>
        <tissue evidence="12">Muscle</tissue>
    </source>
</reference>
<dbReference type="GO" id="GO:0006154">
    <property type="term" value="P:adenosine catabolic process"/>
    <property type="evidence" value="ECO:0007669"/>
    <property type="project" value="InterPro"/>
</dbReference>
<keyword evidence="9" id="KW-0378">Hydrolase</keyword>
<accession>A0A3R7LX68</accession>
<dbReference type="Pfam" id="PF00962">
    <property type="entry name" value="A_deaminase"/>
    <property type="match status" value="1"/>
</dbReference>
<evidence type="ECO:0000256" key="9">
    <source>
        <dbReference type="ARBA" id="ARBA00022801"/>
    </source>
</evidence>
<comment type="caution">
    <text evidence="12">The sequence shown here is derived from an EMBL/GenBank/DDBJ whole genome shotgun (WGS) entry which is preliminary data.</text>
</comment>
<dbReference type="GO" id="GO:0046872">
    <property type="term" value="F:metal ion binding"/>
    <property type="evidence" value="ECO:0007669"/>
    <property type="project" value="UniProtKB-KW"/>
</dbReference>
<name>A0A3R7LX68_PENVA</name>
<dbReference type="GO" id="GO:0046103">
    <property type="term" value="P:inosine biosynthetic process"/>
    <property type="evidence" value="ECO:0007669"/>
    <property type="project" value="TreeGrafter"/>
</dbReference>
<proteinExistence type="inferred from homology"/>
<dbReference type="OrthoDB" id="7202371at2759"/>
<comment type="catalytic activity">
    <reaction evidence="10">
        <text>adenosine + H2O + H(+) = inosine + NH4(+)</text>
        <dbReference type="Rhea" id="RHEA:24408"/>
        <dbReference type="ChEBI" id="CHEBI:15377"/>
        <dbReference type="ChEBI" id="CHEBI:15378"/>
        <dbReference type="ChEBI" id="CHEBI:16335"/>
        <dbReference type="ChEBI" id="CHEBI:17596"/>
        <dbReference type="ChEBI" id="CHEBI:28938"/>
        <dbReference type="EC" id="3.5.4.4"/>
    </reaction>
</comment>
<evidence type="ECO:0000256" key="1">
    <source>
        <dbReference type="ARBA" id="ARBA00001947"/>
    </source>
</evidence>
<protein>
    <recommendedName>
        <fullName evidence="5">Adenosine deaminase</fullName>
        <ecNumber evidence="4">3.5.4.4</ecNumber>
    </recommendedName>
</protein>
<reference evidence="12 13" key="2">
    <citation type="submission" date="2019-01" db="EMBL/GenBank/DDBJ databases">
        <title>The decoding of complex shrimp genome reveals the adaptation for benthos swimmer, frequently molting mechanism and breeding impact on genome.</title>
        <authorList>
            <person name="Sun Y."/>
            <person name="Gao Y."/>
            <person name="Yu Y."/>
        </authorList>
    </citation>
    <scope>NUCLEOTIDE SEQUENCE [LARGE SCALE GENOMIC DNA]</scope>
    <source>
        <tissue evidence="12">Muscle</tissue>
    </source>
</reference>
<dbReference type="GO" id="GO:0004000">
    <property type="term" value="F:adenosine deaminase activity"/>
    <property type="evidence" value="ECO:0007669"/>
    <property type="project" value="InterPro"/>
</dbReference>
<comment type="similarity">
    <text evidence="3">Belongs to the metallo-dependent hydrolases superfamily. Adenosine and AMP deaminases family. ADGF subfamily.</text>
</comment>
<dbReference type="InterPro" id="IPR001365">
    <property type="entry name" value="A_deaminase_dom"/>
</dbReference>
<evidence type="ECO:0000256" key="4">
    <source>
        <dbReference type="ARBA" id="ARBA00012784"/>
    </source>
</evidence>
<dbReference type="AlphaFoldDB" id="A0A3R7LX68"/>
<dbReference type="EMBL" id="QCYY01003067">
    <property type="protein sequence ID" value="ROT65594.1"/>
    <property type="molecule type" value="Genomic_DNA"/>
</dbReference>
<dbReference type="EC" id="3.5.4.4" evidence="4"/>
<evidence type="ECO:0000256" key="6">
    <source>
        <dbReference type="ARBA" id="ARBA00022525"/>
    </source>
</evidence>
<evidence type="ECO:0000313" key="13">
    <source>
        <dbReference type="Proteomes" id="UP000283509"/>
    </source>
</evidence>
<dbReference type="FunFam" id="3.20.20.140:FF:000017">
    <property type="entry name" value="Adenosine deaminase 2"/>
    <property type="match status" value="1"/>
</dbReference>
<evidence type="ECO:0000256" key="10">
    <source>
        <dbReference type="ARBA" id="ARBA00047764"/>
    </source>
</evidence>
<keyword evidence="8" id="KW-0732">Signal</keyword>
<dbReference type="InterPro" id="IPR006330">
    <property type="entry name" value="Ado/ade_deaminase"/>
</dbReference>
<comment type="subcellular location">
    <subcellularLocation>
        <location evidence="2">Secreted</location>
    </subcellularLocation>
</comment>
<evidence type="ECO:0000256" key="3">
    <source>
        <dbReference type="ARBA" id="ARBA00006083"/>
    </source>
</evidence>
<evidence type="ECO:0000256" key="5">
    <source>
        <dbReference type="ARBA" id="ARBA00018099"/>
    </source>
</evidence>
<dbReference type="STRING" id="6689.A0A3R7LX68"/>